<protein>
    <submittedName>
        <fullName evidence="4">Putative dna double-strand break repair rad50 ATPase</fullName>
    </submittedName>
</protein>
<dbReference type="InterPro" id="IPR038929">
    <property type="entry name" value="CCDC13"/>
</dbReference>
<keyword evidence="1" id="KW-0175">Coiled coil</keyword>
<evidence type="ECO:0000313" key="3">
    <source>
        <dbReference type="Proteomes" id="UP000008854"/>
    </source>
</evidence>
<feature type="region of interest" description="Disordered" evidence="2">
    <location>
        <begin position="564"/>
        <end position="596"/>
    </location>
</feature>
<proteinExistence type="predicted"/>
<feature type="coiled-coil region" evidence="1">
    <location>
        <begin position="31"/>
        <end position="58"/>
    </location>
</feature>
<sequence>MPDYCNEDDSKQTESVTMHGVHKIHPNDVGLDVASLKIIELSKKIRELNAALVSERNRCNNLCQVVRKLESESASLSNKDVICSLCKQNKITANEKIDNTSESAGQEKKIKKMEFVVLELRQKVQTLNHDLLLAKKVVEAETGEIIPNINIWLTNLKLKTEGTYGTWRGRQQQITALKNRIAKLQSQLALKSSSRTEDLIHKDNIENETFSGATFFGINYFQDDDNNLDPQSPKVNHIIEQNENKTSTIIQLQDEKKRLEEDNDVTKKNLQKTKLRINNLLQEQKELKQQILFLIKKGKHDDELVESLVHHNENLQNELNRMNQINKEKDDEIEKFNEQQSNLKQRKDIEIKRLEEIIIEKNQLIDNMNERLTTVNQIHLDKSEHEVITETNDIIQSNFIHSSQCDPDHIKSLTIERDGLVKLIENMESRIEELVNEKMKLKLENTELIRKLAGKPNINNQSLLINEKSVKSIINNHNHNDKEDDQLFNYLTNENYIKNLFSKCSSLSLSSMKIITKYIKQFQIVLIKYHNELMNLKNNIKLILNYRNDDFKLMMNIIDELRQQQQQQQQQQGQQRQRQQEQQEQEQQRRQQQQQQ</sequence>
<feature type="coiled-coil region" evidence="1">
    <location>
        <begin position="242"/>
        <end position="371"/>
    </location>
</feature>
<dbReference type="GO" id="GO:1905515">
    <property type="term" value="P:non-motile cilium assembly"/>
    <property type="evidence" value="ECO:0007669"/>
    <property type="project" value="TreeGrafter"/>
</dbReference>
<accession>A0A3Q0KGN2</accession>
<evidence type="ECO:0000256" key="1">
    <source>
        <dbReference type="SAM" id="Coils"/>
    </source>
</evidence>
<dbReference type="GO" id="GO:0034451">
    <property type="term" value="C:centriolar satellite"/>
    <property type="evidence" value="ECO:0007669"/>
    <property type="project" value="TreeGrafter"/>
</dbReference>
<dbReference type="PANTHER" id="PTHR31935">
    <property type="entry name" value="COILED-COIL DOMAIN-CONTAINING PROTEIN 13"/>
    <property type="match status" value="1"/>
</dbReference>
<dbReference type="Proteomes" id="UP000008854">
    <property type="component" value="Unassembled WGS sequence"/>
</dbReference>
<keyword evidence="3" id="KW-1185">Reference proteome</keyword>
<feature type="compositionally biased region" description="Low complexity" evidence="2">
    <location>
        <begin position="564"/>
        <end position="577"/>
    </location>
</feature>
<reference evidence="3" key="1">
    <citation type="journal article" date="2012" name="PLoS Negl. Trop. Dis.">
        <title>A systematically improved high quality genome and transcriptome of the human blood fluke Schistosoma mansoni.</title>
        <authorList>
            <person name="Protasio A.V."/>
            <person name="Tsai I.J."/>
            <person name="Babbage A."/>
            <person name="Nichol S."/>
            <person name="Hunt M."/>
            <person name="Aslett M.A."/>
            <person name="De Silva N."/>
            <person name="Velarde G.S."/>
            <person name="Anderson T.J."/>
            <person name="Clark R.C."/>
            <person name="Davidson C."/>
            <person name="Dillon G.P."/>
            <person name="Holroyd N.E."/>
            <person name="LoVerde P.T."/>
            <person name="Lloyd C."/>
            <person name="McQuillan J."/>
            <person name="Oliveira G."/>
            <person name="Otto T.D."/>
            <person name="Parker-Manuel S.J."/>
            <person name="Quail M.A."/>
            <person name="Wilson R.A."/>
            <person name="Zerlotini A."/>
            <person name="Dunne D.W."/>
            <person name="Berriman M."/>
        </authorList>
    </citation>
    <scope>NUCLEOTIDE SEQUENCE [LARGE SCALE GENOMIC DNA]</scope>
    <source>
        <strain evidence="3">Puerto Rican</strain>
    </source>
</reference>
<dbReference type="AlphaFoldDB" id="A0A3Q0KGN2"/>
<evidence type="ECO:0000313" key="4">
    <source>
        <dbReference type="WBParaSite" id="Smp_061050.1"/>
    </source>
</evidence>
<organism evidence="3 4">
    <name type="scientific">Schistosoma mansoni</name>
    <name type="common">Blood fluke</name>
    <dbReference type="NCBI Taxonomy" id="6183"/>
    <lineage>
        <taxon>Eukaryota</taxon>
        <taxon>Metazoa</taxon>
        <taxon>Spiralia</taxon>
        <taxon>Lophotrochozoa</taxon>
        <taxon>Platyhelminthes</taxon>
        <taxon>Trematoda</taxon>
        <taxon>Digenea</taxon>
        <taxon>Strigeidida</taxon>
        <taxon>Schistosomatoidea</taxon>
        <taxon>Schistosomatidae</taxon>
        <taxon>Schistosoma</taxon>
    </lineage>
</organism>
<dbReference type="PANTHER" id="PTHR31935:SF1">
    <property type="entry name" value="COILED-COIL DOMAIN-CONTAINING PROTEIN 13"/>
    <property type="match status" value="1"/>
</dbReference>
<name>A0A3Q0KGN2_SCHMA</name>
<feature type="compositionally biased region" description="Basic and acidic residues" evidence="2">
    <location>
        <begin position="578"/>
        <end position="589"/>
    </location>
</feature>
<dbReference type="GO" id="GO:0031122">
    <property type="term" value="P:cytoplasmic microtubule organization"/>
    <property type="evidence" value="ECO:0007669"/>
    <property type="project" value="TreeGrafter"/>
</dbReference>
<evidence type="ECO:0000256" key="2">
    <source>
        <dbReference type="SAM" id="MobiDB-lite"/>
    </source>
</evidence>
<feature type="coiled-coil region" evidence="1">
    <location>
        <begin position="410"/>
        <end position="451"/>
    </location>
</feature>
<dbReference type="InParanoid" id="A0A3Q0KGN2"/>
<dbReference type="FunCoup" id="A0A3Q0KGN2">
    <property type="interactions" value="4"/>
</dbReference>
<dbReference type="WBParaSite" id="Smp_061050.1">
    <property type="protein sequence ID" value="Smp_061050.1"/>
    <property type="gene ID" value="Smp_061050"/>
</dbReference>
<reference evidence="4" key="2">
    <citation type="submission" date="2018-12" db="UniProtKB">
        <authorList>
            <consortium name="WormBaseParasite"/>
        </authorList>
    </citation>
    <scope>IDENTIFICATION</scope>
    <source>
        <strain evidence="4">Puerto Rican</strain>
    </source>
</reference>
<dbReference type="STRING" id="6183.A0A3Q0KGN2"/>